<dbReference type="Proteomes" id="UP000789366">
    <property type="component" value="Unassembled WGS sequence"/>
</dbReference>
<comment type="caution">
    <text evidence="1">The sequence shown here is derived from an EMBL/GenBank/DDBJ whole genome shotgun (WGS) entry which is preliminary data.</text>
</comment>
<gene>
    <name evidence="1" type="ORF">SPELUC_LOCUS16084</name>
</gene>
<accession>A0ACA9R465</accession>
<dbReference type="EMBL" id="CAJVPW010057346">
    <property type="protein sequence ID" value="CAG8776319.1"/>
    <property type="molecule type" value="Genomic_DNA"/>
</dbReference>
<evidence type="ECO:0000313" key="1">
    <source>
        <dbReference type="EMBL" id="CAG8776319.1"/>
    </source>
</evidence>
<sequence>MTTQIIPTENSGSNTPILQTPSQTQPPPTQTPQQSRIQTPLRTQTPDSVVSTYTLQQKQNNYNTLLQQLGAIAPTVEKA</sequence>
<organism evidence="1 2">
    <name type="scientific">Cetraspora pellucida</name>
    <dbReference type="NCBI Taxonomy" id="1433469"/>
    <lineage>
        <taxon>Eukaryota</taxon>
        <taxon>Fungi</taxon>
        <taxon>Fungi incertae sedis</taxon>
        <taxon>Mucoromycota</taxon>
        <taxon>Glomeromycotina</taxon>
        <taxon>Glomeromycetes</taxon>
        <taxon>Diversisporales</taxon>
        <taxon>Gigasporaceae</taxon>
        <taxon>Cetraspora</taxon>
    </lineage>
</organism>
<protein>
    <submittedName>
        <fullName evidence="1">10956_t:CDS:1</fullName>
    </submittedName>
</protein>
<proteinExistence type="predicted"/>
<reference evidence="1" key="1">
    <citation type="submission" date="2021-06" db="EMBL/GenBank/DDBJ databases">
        <authorList>
            <person name="Kallberg Y."/>
            <person name="Tangrot J."/>
            <person name="Rosling A."/>
        </authorList>
    </citation>
    <scope>NUCLEOTIDE SEQUENCE</scope>
    <source>
        <strain evidence="1">28 12/20/2015</strain>
    </source>
</reference>
<keyword evidence="2" id="KW-1185">Reference proteome</keyword>
<name>A0ACA9R465_9GLOM</name>
<feature type="non-terminal residue" evidence="1">
    <location>
        <position position="79"/>
    </location>
</feature>
<evidence type="ECO:0000313" key="2">
    <source>
        <dbReference type="Proteomes" id="UP000789366"/>
    </source>
</evidence>